<dbReference type="PROSITE" id="PS50071">
    <property type="entry name" value="HOMEOBOX_2"/>
    <property type="match status" value="1"/>
</dbReference>
<accession>A0A8B7Y3A8</accession>
<comment type="similarity">
    <text evidence="2">Belongs to the paired homeobox family. Bicoid subfamily.</text>
</comment>
<keyword evidence="5 6" id="KW-0539">Nucleus</keyword>
<dbReference type="InterPro" id="IPR017970">
    <property type="entry name" value="Homeobox_CS"/>
</dbReference>
<evidence type="ECO:0000313" key="10">
    <source>
        <dbReference type="Proteomes" id="UP000694845"/>
    </source>
</evidence>
<dbReference type="SMART" id="SM00389">
    <property type="entry name" value="HOX"/>
    <property type="match status" value="1"/>
</dbReference>
<evidence type="ECO:0000256" key="2">
    <source>
        <dbReference type="ARBA" id="ARBA00006503"/>
    </source>
</evidence>
<name>A0A8B7Y3A8_ACAPL</name>
<gene>
    <name evidence="11" type="primary">LOC110977674</name>
</gene>
<feature type="DNA-binding region" description="Homeobox" evidence="6">
    <location>
        <begin position="109"/>
        <end position="168"/>
    </location>
</feature>
<dbReference type="GO" id="GO:0005634">
    <property type="term" value="C:nucleus"/>
    <property type="evidence" value="ECO:0007669"/>
    <property type="project" value="UniProtKB-SubCell"/>
</dbReference>
<dbReference type="InterPro" id="IPR001356">
    <property type="entry name" value="HD"/>
</dbReference>
<comment type="subcellular location">
    <subcellularLocation>
        <location evidence="1 6 7">Nucleus</location>
    </subcellularLocation>
</comment>
<dbReference type="PANTHER" id="PTHR24329">
    <property type="entry name" value="HOMEOBOX PROTEIN ARISTALESS"/>
    <property type="match status" value="1"/>
</dbReference>
<keyword evidence="10" id="KW-1185">Reference proteome</keyword>
<dbReference type="CDD" id="cd00086">
    <property type="entry name" value="homeodomain"/>
    <property type="match status" value="1"/>
</dbReference>
<evidence type="ECO:0000256" key="8">
    <source>
        <dbReference type="SAM" id="MobiDB-lite"/>
    </source>
</evidence>
<organism evidence="10 11">
    <name type="scientific">Acanthaster planci</name>
    <name type="common">Crown-of-thorns starfish</name>
    <dbReference type="NCBI Taxonomy" id="133434"/>
    <lineage>
        <taxon>Eukaryota</taxon>
        <taxon>Metazoa</taxon>
        <taxon>Echinodermata</taxon>
        <taxon>Eleutherozoa</taxon>
        <taxon>Asterozoa</taxon>
        <taxon>Asteroidea</taxon>
        <taxon>Valvatacea</taxon>
        <taxon>Valvatida</taxon>
        <taxon>Acanthasteridae</taxon>
        <taxon>Acanthaster</taxon>
    </lineage>
</organism>
<dbReference type="KEGG" id="aplc:110977674"/>
<evidence type="ECO:0000256" key="1">
    <source>
        <dbReference type="ARBA" id="ARBA00004123"/>
    </source>
</evidence>
<sequence>MFLGNEMNIGSQPPVSLSALGSVAAAYFSAGAAAGAVGNAPSPPSRFTIDNILAPRPYALHHPSTRHSPYFPVAPHPHFPMLPHEYYLAYAPFPGYPHLDLIARNQKRKRRHRTIFTEEQLEQLEATFEKTHYPDVMLREELAMKVDLKEERVEVWFKNRRAKWRKQKREQQEVAKRAAANAASRLTAVGDDATGGRLKKTTDESEENSAPGFDEEGLSDDERNNNNDAPGSSPPLKPSVRGGEMSTGAFLPFGGIGRELDATTMYALPTVQLQNADKVKPK</sequence>
<proteinExistence type="inferred from homology"/>
<dbReference type="OrthoDB" id="6159439at2759"/>
<feature type="domain" description="Homeobox" evidence="9">
    <location>
        <begin position="107"/>
        <end position="167"/>
    </location>
</feature>
<dbReference type="SUPFAM" id="SSF46689">
    <property type="entry name" value="Homeodomain-like"/>
    <property type="match status" value="1"/>
</dbReference>
<dbReference type="PANTHER" id="PTHR24329:SF516">
    <property type="entry name" value="HOMEOBOX PROTEIN GOOSECOID"/>
    <property type="match status" value="1"/>
</dbReference>
<evidence type="ECO:0000259" key="9">
    <source>
        <dbReference type="PROSITE" id="PS50071"/>
    </source>
</evidence>
<dbReference type="Gene3D" id="1.10.10.60">
    <property type="entry name" value="Homeodomain-like"/>
    <property type="match status" value="1"/>
</dbReference>
<evidence type="ECO:0000256" key="7">
    <source>
        <dbReference type="RuleBase" id="RU000682"/>
    </source>
</evidence>
<dbReference type="PROSITE" id="PS00027">
    <property type="entry name" value="HOMEOBOX_1"/>
    <property type="match status" value="1"/>
</dbReference>
<feature type="compositionally biased region" description="Low complexity" evidence="8">
    <location>
        <begin position="177"/>
        <end position="188"/>
    </location>
</feature>
<evidence type="ECO:0000256" key="3">
    <source>
        <dbReference type="ARBA" id="ARBA00023125"/>
    </source>
</evidence>
<evidence type="ECO:0000313" key="11">
    <source>
        <dbReference type="RefSeq" id="XP_022087669.1"/>
    </source>
</evidence>
<evidence type="ECO:0000256" key="5">
    <source>
        <dbReference type="ARBA" id="ARBA00023242"/>
    </source>
</evidence>
<dbReference type="RefSeq" id="XP_022087669.1">
    <property type="nucleotide sequence ID" value="XM_022231977.1"/>
</dbReference>
<protein>
    <submittedName>
        <fullName evidence="11">Homeobox protein goosecoid-like</fullName>
    </submittedName>
</protein>
<feature type="region of interest" description="Disordered" evidence="8">
    <location>
        <begin position="167"/>
        <end position="255"/>
    </location>
</feature>
<evidence type="ECO:0000256" key="4">
    <source>
        <dbReference type="ARBA" id="ARBA00023155"/>
    </source>
</evidence>
<reference evidence="11" key="1">
    <citation type="submission" date="2025-08" db="UniProtKB">
        <authorList>
            <consortium name="RefSeq"/>
        </authorList>
    </citation>
    <scope>IDENTIFICATION</scope>
</reference>
<keyword evidence="3 6" id="KW-0238">DNA-binding</keyword>
<dbReference type="Proteomes" id="UP000694845">
    <property type="component" value="Unplaced"/>
</dbReference>
<dbReference type="InterPro" id="IPR009057">
    <property type="entry name" value="Homeodomain-like_sf"/>
</dbReference>
<evidence type="ECO:0000256" key="6">
    <source>
        <dbReference type="PROSITE-ProRule" id="PRU00108"/>
    </source>
</evidence>
<dbReference type="GO" id="GO:0000977">
    <property type="term" value="F:RNA polymerase II transcription regulatory region sequence-specific DNA binding"/>
    <property type="evidence" value="ECO:0007669"/>
    <property type="project" value="TreeGrafter"/>
</dbReference>
<dbReference type="AlphaFoldDB" id="A0A8B7Y3A8"/>
<dbReference type="OMA" id="FPGYPHL"/>
<dbReference type="GeneID" id="110977674"/>
<dbReference type="GO" id="GO:0000981">
    <property type="term" value="F:DNA-binding transcription factor activity, RNA polymerase II-specific"/>
    <property type="evidence" value="ECO:0007669"/>
    <property type="project" value="InterPro"/>
</dbReference>
<dbReference type="Pfam" id="PF00046">
    <property type="entry name" value="Homeodomain"/>
    <property type="match status" value="1"/>
</dbReference>
<dbReference type="FunFam" id="1.10.10.60:FF:000223">
    <property type="entry name" value="Goosecoid homeobox 2"/>
    <property type="match status" value="1"/>
</dbReference>
<keyword evidence="4 6" id="KW-0371">Homeobox</keyword>
<dbReference type="InterPro" id="IPR050649">
    <property type="entry name" value="Paired_Homeobox_TFs"/>
</dbReference>